<accession>A0AAU9M770</accession>
<comment type="caution">
    <text evidence="1">The sequence shown here is derived from an EMBL/GenBank/DDBJ whole genome shotgun (WGS) entry which is preliminary data.</text>
</comment>
<keyword evidence="2" id="KW-1185">Reference proteome</keyword>
<sequence>MVDVEILDVKVVDIEILDNEILVPVPKLGIGYEYNMVDVEMLESSHLFANLAEDERDVNATIEERGEMPNVEVEMVVDDDIRFQEFLARHKKIKDKYAHYELRNALIEHLWDEYTNSKN</sequence>
<name>A0AAU9M770_9ASTR</name>
<proteinExistence type="predicted"/>
<protein>
    <submittedName>
        <fullName evidence="1">Uncharacterized protein</fullName>
    </submittedName>
</protein>
<dbReference type="EMBL" id="CAKMRJ010000670">
    <property type="protein sequence ID" value="CAH1419929.1"/>
    <property type="molecule type" value="Genomic_DNA"/>
</dbReference>
<reference evidence="1 2" key="1">
    <citation type="submission" date="2022-01" db="EMBL/GenBank/DDBJ databases">
        <authorList>
            <person name="Xiong W."/>
            <person name="Schranz E."/>
        </authorList>
    </citation>
    <scope>NUCLEOTIDE SEQUENCE [LARGE SCALE GENOMIC DNA]</scope>
</reference>
<dbReference type="Proteomes" id="UP001157418">
    <property type="component" value="Unassembled WGS sequence"/>
</dbReference>
<evidence type="ECO:0000313" key="2">
    <source>
        <dbReference type="Proteomes" id="UP001157418"/>
    </source>
</evidence>
<evidence type="ECO:0000313" key="1">
    <source>
        <dbReference type="EMBL" id="CAH1419929.1"/>
    </source>
</evidence>
<organism evidence="1 2">
    <name type="scientific">Lactuca virosa</name>
    <dbReference type="NCBI Taxonomy" id="75947"/>
    <lineage>
        <taxon>Eukaryota</taxon>
        <taxon>Viridiplantae</taxon>
        <taxon>Streptophyta</taxon>
        <taxon>Embryophyta</taxon>
        <taxon>Tracheophyta</taxon>
        <taxon>Spermatophyta</taxon>
        <taxon>Magnoliopsida</taxon>
        <taxon>eudicotyledons</taxon>
        <taxon>Gunneridae</taxon>
        <taxon>Pentapetalae</taxon>
        <taxon>asterids</taxon>
        <taxon>campanulids</taxon>
        <taxon>Asterales</taxon>
        <taxon>Asteraceae</taxon>
        <taxon>Cichorioideae</taxon>
        <taxon>Cichorieae</taxon>
        <taxon>Lactucinae</taxon>
        <taxon>Lactuca</taxon>
    </lineage>
</organism>
<dbReference type="AlphaFoldDB" id="A0AAU9M770"/>
<gene>
    <name evidence="1" type="ORF">LVIROSA_LOCUS7426</name>
</gene>